<dbReference type="AlphaFoldDB" id="A0AA38IS40"/>
<proteinExistence type="predicted"/>
<dbReference type="PANTHER" id="PTHR31649">
    <property type="entry name" value="AGAP009604-PA"/>
    <property type="match status" value="1"/>
</dbReference>
<dbReference type="Pfam" id="PF11901">
    <property type="entry name" value="DM9"/>
    <property type="match status" value="2"/>
</dbReference>
<dbReference type="EMBL" id="JALNTZ010000003">
    <property type="protein sequence ID" value="KAJ3659097.1"/>
    <property type="molecule type" value="Genomic_DNA"/>
</dbReference>
<keyword evidence="3" id="KW-1185">Reference proteome</keyword>
<feature type="signal peptide" evidence="1">
    <location>
        <begin position="1"/>
        <end position="19"/>
    </location>
</feature>
<protein>
    <submittedName>
        <fullName evidence="2">Uncharacterized protein</fullName>
    </submittedName>
</protein>
<evidence type="ECO:0000313" key="2">
    <source>
        <dbReference type="EMBL" id="KAJ3659097.1"/>
    </source>
</evidence>
<feature type="chain" id="PRO_5041397851" evidence="1">
    <location>
        <begin position="20"/>
        <end position="182"/>
    </location>
</feature>
<sequence length="182" mass="20332">MARVLLFLVLIICLNQTHSTPDYYWREYTGQIPEDAVEGGKDLRGNPTYIGQAFVLHHGILIGTIYPGQKTLTTSKEGIHVTSVGNKILCSHHKHNFEWVPGQASTLHITTINKHLVPGGIEWGKVLNIGRIKYQGELIVGKVCSGTIGRAKLYFPYKNEEIDVSSYEILTYKENDSNVPVV</sequence>
<accession>A0AA38IS40</accession>
<comment type="caution">
    <text evidence="2">The sequence shown here is derived from an EMBL/GenBank/DDBJ whole genome shotgun (WGS) entry which is preliminary data.</text>
</comment>
<dbReference type="Proteomes" id="UP001168821">
    <property type="component" value="Unassembled WGS sequence"/>
</dbReference>
<name>A0AA38IS40_9CUCU</name>
<organism evidence="2 3">
    <name type="scientific">Zophobas morio</name>
    <dbReference type="NCBI Taxonomy" id="2755281"/>
    <lineage>
        <taxon>Eukaryota</taxon>
        <taxon>Metazoa</taxon>
        <taxon>Ecdysozoa</taxon>
        <taxon>Arthropoda</taxon>
        <taxon>Hexapoda</taxon>
        <taxon>Insecta</taxon>
        <taxon>Pterygota</taxon>
        <taxon>Neoptera</taxon>
        <taxon>Endopterygota</taxon>
        <taxon>Coleoptera</taxon>
        <taxon>Polyphaga</taxon>
        <taxon>Cucujiformia</taxon>
        <taxon>Tenebrionidae</taxon>
        <taxon>Zophobas</taxon>
    </lineage>
</organism>
<evidence type="ECO:0000313" key="3">
    <source>
        <dbReference type="Proteomes" id="UP001168821"/>
    </source>
</evidence>
<evidence type="ECO:0000256" key="1">
    <source>
        <dbReference type="SAM" id="SignalP"/>
    </source>
</evidence>
<reference evidence="2" key="1">
    <citation type="journal article" date="2023" name="G3 (Bethesda)">
        <title>Whole genome assemblies of Zophobas morio and Tenebrio molitor.</title>
        <authorList>
            <person name="Kaur S."/>
            <person name="Stinson S.A."/>
            <person name="diCenzo G.C."/>
        </authorList>
    </citation>
    <scope>NUCLEOTIDE SEQUENCE</scope>
    <source>
        <strain evidence="2">QUZm001</strain>
    </source>
</reference>
<gene>
    <name evidence="2" type="ORF">Zmor_010804</name>
</gene>
<keyword evidence="1" id="KW-0732">Signal</keyword>
<dbReference type="PANTHER" id="PTHR31649:SF10">
    <property type="entry name" value="IP19903P-RELATED"/>
    <property type="match status" value="1"/>
</dbReference>
<dbReference type="InterPro" id="IPR006616">
    <property type="entry name" value="DM9_repeat"/>
</dbReference>
<dbReference type="SMART" id="SM00696">
    <property type="entry name" value="DM9"/>
    <property type="match status" value="2"/>
</dbReference>